<keyword evidence="2" id="KW-1185">Reference proteome</keyword>
<dbReference type="EMBL" id="BGZK01000301">
    <property type="protein sequence ID" value="GBP35285.1"/>
    <property type="molecule type" value="Genomic_DNA"/>
</dbReference>
<protein>
    <submittedName>
        <fullName evidence="1">Uncharacterized protein</fullName>
    </submittedName>
</protein>
<organism evidence="1 2">
    <name type="scientific">Eumeta variegata</name>
    <name type="common">Bagworm moth</name>
    <name type="synonym">Eumeta japonica</name>
    <dbReference type="NCBI Taxonomy" id="151549"/>
    <lineage>
        <taxon>Eukaryota</taxon>
        <taxon>Metazoa</taxon>
        <taxon>Ecdysozoa</taxon>
        <taxon>Arthropoda</taxon>
        <taxon>Hexapoda</taxon>
        <taxon>Insecta</taxon>
        <taxon>Pterygota</taxon>
        <taxon>Neoptera</taxon>
        <taxon>Endopterygota</taxon>
        <taxon>Lepidoptera</taxon>
        <taxon>Glossata</taxon>
        <taxon>Ditrysia</taxon>
        <taxon>Tineoidea</taxon>
        <taxon>Psychidae</taxon>
        <taxon>Oiketicinae</taxon>
        <taxon>Eumeta</taxon>
    </lineage>
</organism>
<dbReference type="AlphaFoldDB" id="A0A4C1VCE7"/>
<name>A0A4C1VCE7_EUMVA</name>
<sequence>MVGHVPVCFNHTAHGIDVFAVRSGGWVTITKFVTEIDTTALKFCKPVINNRLVHGASYREVKSLINFRIKLARPLAQRLSLIKSLLGYIKPIRELIAISDSLRARIWDTSVGYEFSERVYCAGSRPEGASSFTTALGRPPELALIAELARARRAADRCFEYLREARPIRAPRPADNGRDYEINVGTVVTFHRSEAEVGAGDEMPWELKKYVSISAFRASGSGSSGRSRRYLQDKGPFVALQLHGGLA</sequence>
<gene>
    <name evidence="1" type="ORF">EVAR_19506_1</name>
</gene>
<evidence type="ECO:0000313" key="1">
    <source>
        <dbReference type="EMBL" id="GBP35285.1"/>
    </source>
</evidence>
<accession>A0A4C1VCE7</accession>
<reference evidence="1 2" key="1">
    <citation type="journal article" date="2019" name="Commun. Biol.">
        <title>The bagworm genome reveals a unique fibroin gene that provides high tensile strength.</title>
        <authorList>
            <person name="Kono N."/>
            <person name="Nakamura H."/>
            <person name="Ohtoshi R."/>
            <person name="Tomita M."/>
            <person name="Numata K."/>
            <person name="Arakawa K."/>
        </authorList>
    </citation>
    <scope>NUCLEOTIDE SEQUENCE [LARGE SCALE GENOMIC DNA]</scope>
</reference>
<dbReference type="Proteomes" id="UP000299102">
    <property type="component" value="Unassembled WGS sequence"/>
</dbReference>
<evidence type="ECO:0000313" key="2">
    <source>
        <dbReference type="Proteomes" id="UP000299102"/>
    </source>
</evidence>
<proteinExistence type="predicted"/>
<comment type="caution">
    <text evidence="1">The sequence shown here is derived from an EMBL/GenBank/DDBJ whole genome shotgun (WGS) entry which is preliminary data.</text>
</comment>